<feature type="binding site" evidence="3">
    <location>
        <position position="99"/>
    </location>
    <ligand>
        <name>substrate</name>
    </ligand>
</feature>
<dbReference type="PRINTS" id="PR01790">
    <property type="entry name" value="SMP30FAMILY"/>
</dbReference>
<feature type="binding site" evidence="3">
    <location>
        <position position="117"/>
    </location>
    <ligand>
        <name>substrate</name>
    </ligand>
</feature>
<dbReference type="PANTHER" id="PTHR10907">
    <property type="entry name" value="REGUCALCIN"/>
    <property type="match status" value="1"/>
</dbReference>
<organism evidence="5 6">
    <name type="scientific">Polaribacter butkevichii</name>
    <dbReference type="NCBI Taxonomy" id="218490"/>
    <lineage>
        <taxon>Bacteria</taxon>
        <taxon>Pseudomonadati</taxon>
        <taxon>Bacteroidota</taxon>
        <taxon>Flavobacteriia</taxon>
        <taxon>Flavobacteriales</taxon>
        <taxon>Flavobacteriaceae</taxon>
    </lineage>
</organism>
<comment type="caution">
    <text evidence="5">The sequence shown here is derived from an EMBL/GenBank/DDBJ whole genome shotgun (WGS) entry which is preliminary data.</text>
</comment>
<dbReference type="SUPFAM" id="SSF63829">
    <property type="entry name" value="Calcium-dependent phosphotriesterase"/>
    <property type="match status" value="1"/>
</dbReference>
<evidence type="ECO:0000256" key="2">
    <source>
        <dbReference type="PIRSR" id="PIRSR605511-1"/>
    </source>
</evidence>
<feature type="binding site" evidence="3">
    <location>
        <position position="195"/>
    </location>
    <ligand>
        <name>a divalent metal cation</name>
        <dbReference type="ChEBI" id="CHEBI:60240"/>
    </ligand>
</feature>
<protein>
    <submittedName>
        <fullName evidence="5">Regucalcin</fullName>
    </submittedName>
</protein>
<evidence type="ECO:0000259" key="4">
    <source>
        <dbReference type="Pfam" id="PF08450"/>
    </source>
</evidence>
<dbReference type="InterPro" id="IPR011042">
    <property type="entry name" value="6-blade_b-propeller_TolB-like"/>
</dbReference>
<dbReference type="EMBL" id="MSCK01000001">
    <property type="protein sequence ID" value="PQJ73682.1"/>
    <property type="molecule type" value="Genomic_DNA"/>
</dbReference>
<dbReference type="GO" id="GO:0004341">
    <property type="term" value="F:gluconolactonase activity"/>
    <property type="evidence" value="ECO:0007669"/>
    <property type="project" value="TreeGrafter"/>
</dbReference>
<dbReference type="Pfam" id="PF08450">
    <property type="entry name" value="SGL"/>
    <property type="match status" value="1"/>
</dbReference>
<dbReference type="InterPro" id="IPR005511">
    <property type="entry name" value="SMP-30"/>
</dbReference>
<keyword evidence="3" id="KW-0862">Zinc</keyword>
<dbReference type="Proteomes" id="UP000247345">
    <property type="component" value="Unassembled WGS sequence"/>
</dbReference>
<reference evidence="5 6" key="1">
    <citation type="submission" date="2016-12" db="EMBL/GenBank/DDBJ databases">
        <title>Trade-off between light-utilization and light-protection in marine flavobacteria.</title>
        <authorList>
            <person name="Kumagai Y."/>
            <person name="Yoshizawa S."/>
            <person name="Kogure K."/>
            <person name="Iwasaki W."/>
        </authorList>
    </citation>
    <scope>NUCLEOTIDE SEQUENCE [LARGE SCALE GENOMIC DNA]</scope>
    <source>
        <strain evidence="5 6">KCTC 12100</strain>
    </source>
</reference>
<comment type="cofactor">
    <cofactor evidence="3">
        <name>Zn(2+)</name>
        <dbReference type="ChEBI" id="CHEBI:29105"/>
    </cofactor>
    <text evidence="3">Binds 1 divalent metal cation per subunit.</text>
</comment>
<evidence type="ECO:0000313" key="6">
    <source>
        <dbReference type="Proteomes" id="UP000247345"/>
    </source>
</evidence>
<proteinExistence type="inferred from homology"/>
<keyword evidence="3" id="KW-0479">Metal-binding</keyword>
<sequence>MAILEYQVKATLGEGAIWNYKTQELYWVDIEGKKLNIYNPISKTNKVLNTTSRIGTVVPFTEKEAMVALEDGVHKMNLQTGASTLFTDMKSELPGSRLNDGKCDPAGRFWVGSMHLEQETAKANLYTITSENILQKKIDSVTISNGIVWTSDKKTMYYIDTPTSTIKSFDYNNETGEISNGKIAVEIPTSLGFPDGMTIDEENMLWVGMWNGNAVIRFNPKTGKVVSKIEVPAHNITSCAFGGENLDILYITSASVDMTAKEIEKYPLAGSVFKVKPGVKGVKSNFYIENKPTK</sequence>
<dbReference type="GO" id="GO:0005509">
    <property type="term" value="F:calcium ion binding"/>
    <property type="evidence" value="ECO:0007669"/>
    <property type="project" value="TreeGrafter"/>
</dbReference>
<feature type="active site" description="Proton donor/acceptor" evidence="2">
    <location>
        <position position="195"/>
    </location>
</feature>
<feature type="domain" description="SMP-30/Gluconolactonase/LRE-like region" evidence="4">
    <location>
        <begin position="12"/>
        <end position="255"/>
    </location>
</feature>
<dbReference type="InterPro" id="IPR013658">
    <property type="entry name" value="SGL"/>
</dbReference>
<comment type="similarity">
    <text evidence="1">Belongs to the SMP-30/CGR1 family.</text>
</comment>
<dbReference type="Gene3D" id="2.120.10.30">
    <property type="entry name" value="TolB, C-terminal domain"/>
    <property type="match status" value="1"/>
</dbReference>
<dbReference type="GO" id="GO:0019853">
    <property type="term" value="P:L-ascorbic acid biosynthetic process"/>
    <property type="evidence" value="ECO:0007669"/>
    <property type="project" value="TreeGrafter"/>
</dbReference>
<name>A0A2P6CFJ4_9FLAO</name>
<feature type="binding site" evidence="3">
    <location>
        <position position="97"/>
    </location>
    <ligand>
        <name>substrate</name>
    </ligand>
</feature>
<keyword evidence="6" id="KW-1185">Reference proteome</keyword>
<feature type="binding site" evidence="3">
    <location>
        <position position="14"/>
    </location>
    <ligand>
        <name>a divalent metal cation</name>
        <dbReference type="ChEBI" id="CHEBI:60240"/>
    </ligand>
</feature>
<evidence type="ECO:0000313" key="5">
    <source>
        <dbReference type="EMBL" id="PQJ73682.1"/>
    </source>
</evidence>
<gene>
    <name evidence="5" type="ORF">BTO14_03575</name>
</gene>
<accession>A0A2P6CFJ4</accession>
<evidence type="ECO:0000256" key="1">
    <source>
        <dbReference type="ARBA" id="ARBA00008853"/>
    </source>
</evidence>
<dbReference type="PANTHER" id="PTHR10907:SF47">
    <property type="entry name" value="REGUCALCIN"/>
    <property type="match status" value="1"/>
</dbReference>
<dbReference type="AlphaFoldDB" id="A0A2P6CFJ4"/>
<evidence type="ECO:0000256" key="3">
    <source>
        <dbReference type="PIRSR" id="PIRSR605511-2"/>
    </source>
</evidence>
<feature type="binding site" evidence="3">
    <location>
        <position position="145"/>
    </location>
    <ligand>
        <name>a divalent metal cation</name>
        <dbReference type="ChEBI" id="CHEBI:60240"/>
    </ligand>
</feature>